<gene>
    <name evidence="3" type="ORF">RJT34_09795</name>
</gene>
<feature type="transmembrane region" description="Helical" evidence="1">
    <location>
        <begin position="153"/>
        <end position="184"/>
    </location>
</feature>
<dbReference type="InterPro" id="IPR036322">
    <property type="entry name" value="WD40_repeat_dom_sf"/>
</dbReference>
<keyword evidence="1" id="KW-0472">Membrane</keyword>
<sequence>MLPSPPSCNNFESADLSPHGLLAFPSGSSISIVDTRSMQLLFSFPIPQPLSSAVPFVTALRWSPLPLSCHLLSSEPSSSHLLLAISDHQGRIGLLDFRLRSVVLWFDTDSKLNAPLLKVLPFSLSTTLPLHSAFGNTTLLLNTSPAFAVIPSILVAFALSISTVSCCLLFCNGFWVPVFLEFFVRGYSISMQRGVRSREIKKKEGVNLQF</sequence>
<dbReference type="PANTHER" id="PTHR14593:SF5">
    <property type="entry name" value="WD REPEAT-CONTAINING PROTEIN 11"/>
    <property type="match status" value="1"/>
</dbReference>
<evidence type="ECO:0000313" key="4">
    <source>
        <dbReference type="Proteomes" id="UP001359559"/>
    </source>
</evidence>
<dbReference type="InterPro" id="IPR057852">
    <property type="entry name" value="Beta-prop_WDR11_1st"/>
</dbReference>
<keyword evidence="1" id="KW-0812">Transmembrane</keyword>
<feature type="domain" description="WDR11 first beta-propeller" evidence="2">
    <location>
        <begin position="5"/>
        <end position="112"/>
    </location>
</feature>
<dbReference type="AlphaFoldDB" id="A0AAN9K7B2"/>
<protein>
    <recommendedName>
        <fullName evidence="2">WDR11 first beta-propeller domain-containing protein</fullName>
    </recommendedName>
</protein>
<organism evidence="3 4">
    <name type="scientific">Clitoria ternatea</name>
    <name type="common">Butterfly pea</name>
    <dbReference type="NCBI Taxonomy" id="43366"/>
    <lineage>
        <taxon>Eukaryota</taxon>
        <taxon>Viridiplantae</taxon>
        <taxon>Streptophyta</taxon>
        <taxon>Embryophyta</taxon>
        <taxon>Tracheophyta</taxon>
        <taxon>Spermatophyta</taxon>
        <taxon>Magnoliopsida</taxon>
        <taxon>eudicotyledons</taxon>
        <taxon>Gunneridae</taxon>
        <taxon>Pentapetalae</taxon>
        <taxon>rosids</taxon>
        <taxon>fabids</taxon>
        <taxon>Fabales</taxon>
        <taxon>Fabaceae</taxon>
        <taxon>Papilionoideae</taxon>
        <taxon>50 kb inversion clade</taxon>
        <taxon>NPAAA clade</taxon>
        <taxon>indigoferoid/millettioid clade</taxon>
        <taxon>Phaseoleae</taxon>
        <taxon>Clitoria</taxon>
    </lineage>
</organism>
<dbReference type="GO" id="GO:0005737">
    <property type="term" value="C:cytoplasm"/>
    <property type="evidence" value="ECO:0007669"/>
    <property type="project" value="TreeGrafter"/>
</dbReference>
<dbReference type="PANTHER" id="PTHR14593">
    <property type="entry name" value="WD REPEAT-CONTAINING PROTEIN 11"/>
    <property type="match status" value="1"/>
</dbReference>
<proteinExistence type="predicted"/>
<reference evidence="3 4" key="1">
    <citation type="submission" date="2024-01" db="EMBL/GenBank/DDBJ databases">
        <title>The genomes of 5 underutilized Papilionoideae crops provide insights into root nodulation and disease resistance.</title>
        <authorList>
            <person name="Yuan L."/>
        </authorList>
    </citation>
    <scope>NUCLEOTIDE SEQUENCE [LARGE SCALE GENOMIC DNA]</scope>
    <source>
        <strain evidence="3">LY-2023</strain>
        <tissue evidence="3">Leaf</tissue>
    </source>
</reference>
<accession>A0AAN9K7B2</accession>
<dbReference type="Proteomes" id="UP001359559">
    <property type="component" value="Unassembled WGS sequence"/>
</dbReference>
<evidence type="ECO:0000313" key="3">
    <source>
        <dbReference type="EMBL" id="KAK7311564.1"/>
    </source>
</evidence>
<comment type="caution">
    <text evidence="3">The sequence shown here is derived from an EMBL/GenBank/DDBJ whole genome shotgun (WGS) entry which is preliminary data.</text>
</comment>
<dbReference type="EMBL" id="JAYKXN010000002">
    <property type="protein sequence ID" value="KAK7311564.1"/>
    <property type="molecule type" value="Genomic_DNA"/>
</dbReference>
<keyword evidence="4" id="KW-1185">Reference proteome</keyword>
<name>A0AAN9K7B2_CLITE</name>
<evidence type="ECO:0000259" key="2">
    <source>
        <dbReference type="Pfam" id="PF23751"/>
    </source>
</evidence>
<dbReference type="SUPFAM" id="SSF50978">
    <property type="entry name" value="WD40 repeat-like"/>
    <property type="match status" value="1"/>
</dbReference>
<dbReference type="Pfam" id="PF23751">
    <property type="entry name" value="Beta-prop_WDR11_1st"/>
    <property type="match status" value="1"/>
</dbReference>
<evidence type="ECO:0000256" key="1">
    <source>
        <dbReference type="SAM" id="Phobius"/>
    </source>
</evidence>
<dbReference type="InterPro" id="IPR039694">
    <property type="entry name" value="WDR11"/>
</dbReference>
<keyword evidence="1" id="KW-1133">Transmembrane helix</keyword>